<dbReference type="SUPFAM" id="SSF53756">
    <property type="entry name" value="UDP-Glycosyltransferase/glycogen phosphorylase"/>
    <property type="match status" value="1"/>
</dbReference>
<protein>
    <submittedName>
        <fullName evidence="3">Alpha-D-kanosaminyltransferase</fullName>
        <ecNumber evidence="3">2.4.1.301</ecNumber>
    </submittedName>
</protein>
<dbReference type="PANTHER" id="PTHR45947:SF3">
    <property type="entry name" value="SULFOQUINOVOSYL TRANSFERASE SQD2"/>
    <property type="match status" value="1"/>
</dbReference>
<reference evidence="3 4" key="1">
    <citation type="submission" date="2016-04" db="EMBL/GenBank/DDBJ databases">
        <title>Genome sequence of Methanobrevibacter filiformis DSM 11501.</title>
        <authorList>
            <person name="Poehlein A."/>
            <person name="Seedorf H."/>
            <person name="Daniel R."/>
        </authorList>
    </citation>
    <scope>NUCLEOTIDE SEQUENCE [LARGE SCALE GENOMIC DNA]</scope>
    <source>
        <strain evidence="3 4">DSM 11501</strain>
    </source>
</reference>
<dbReference type="AlphaFoldDB" id="A0A166CKB7"/>
<keyword evidence="3" id="KW-0328">Glycosyltransferase</keyword>
<comment type="caution">
    <text evidence="3">The sequence shown here is derived from an EMBL/GenBank/DDBJ whole genome shotgun (WGS) entry which is preliminary data.</text>
</comment>
<sequence length="365" mass="41420">MKIAMVGQFPPHIGGVSTHVLNLSKELIKKGHEVYVVTYPQKNLKDIGKIHVNSTYGINIKGLRSLFFIIFGTIKLVQIVKKHDIDIIHGHYLFPPGLIAILGGFFTKKKVYITAHGSDIFNLYKNKGFMRPILKFILKKAYKVLVVSEALKEEIIKINIKGIEEKVRINLNAVDINKFKPDNSYLFKKELIKDYDIIENQAIILYVGRLDKEKNVESLIEAKKHLKTPSTLVIVGYGPLENNLKEKIKKEKISNVIFTGKRKDIENIIPSSDILVLPSFYESFGIVLIEALSCGKPVIGSDIKSIRSIITEDVGLLIDPNNTKDITNKIDLILTNKDLKKKMEKNARQRALLFSKIQIPYDMNI</sequence>
<keyword evidence="4" id="KW-1185">Reference proteome</keyword>
<keyword evidence="3" id="KW-0808">Transferase</keyword>
<evidence type="ECO:0000259" key="1">
    <source>
        <dbReference type="Pfam" id="PF00534"/>
    </source>
</evidence>
<evidence type="ECO:0000259" key="2">
    <source>
        <dbReference type="Pfam" id="PF13439"/>
    </source>
</evidence>
<dbReference type="STRING" id="55758.MBFIL_08400"/>
<dbReference type="GO" id="GO:0016757">
    <property type="term" value="F:glycosyltransferase activity"/>
    <property type="evidence" value="ECO:0007669"/>
    <property type="project" value="UniProtKB-KW"/>
</dbReference>
<proteinExistence type="predicted"/>
<dbReference type="RefSeq" id="WP_066971819.1">
    <property type="nucleotide sequence ID" value="NZ_LWMT01000138.1"/>
</dbReference>
<organism evidence="3 4">
    <name type="scientific">Methanobrevibacter filiformis</name>
    <dbReference type="NCBI Taxonomy" id="55758"/>
    <lineage>
        <taxon>Archaea</taxon>
        <taxon>Methanobacteriati</taxon>
        <taxon>Methanobacteriota</taxon>
        <taxon>Methanomada group</taxon>
        <taxon>Methanobacteria</taxon>
        <taxon>Methanobacteriales</taxon>
        <taxon>Methanobacteriaceae</taxon>
        <taxon>Methanobrevibacter</taxon>
    </lineage>
</organism>
<dbReference type="Gene3D" id="3.40.50.2000">
    <property type="entry name" value="Glycogen Phosphorylase B"/>
    <property type="match status" value="2"/>
</dbReference>
<dbReference type="PANTHER" id="PTHR45947">
    <property type="entry name" value="SULFOQUINOVOSYL TRANSFERASE SQD2"/>
    <property type="match status" value="1"/>
</dbReference>
<feature type="domain" description="Glycosyl transferase family 1" evidence="1">
    <location>
        <begin position="188"/>
        <end position="350"/>
    </location>
</feature>
<accession>A0A166CKB7</accession>
<dbReference type="EC" id="2.4.1.301" evidence="3"/>
<dbReference type="CDD" id="cd03801">
    <property type="entry name" value="GT4_PimA-like"/>
    <property type="match status" value="1"/>
</dbReference>
<feature type="domain" description="Glycosyltransferase subfamily 4-like N-terminal" evidence="2">
    <location>
        <begin position="13"/>
        <end position="177"/>
    </location>
</feature>
<name>A0A166CKB7_9EURY</name>
<dbReference type="InterPro" id="IPR028098">
    <property type="entry name" value="Glyco_trans_4-like_N"/>
</dbReference>
<dbReference type="PATRIC" id="fig|55758.3.peg.944"/>
<dbReference type="InterPro" id="IPR050194">
    <property type="entry name" value="Glycosyltransferase_grp1"/>
</dbReference>
<dbReference type="EMBL" id="LWMT01000138">
    <property type="protein sequence ID" value="KZX14600.1"/>
    <property type="molecule type" value="Genomic_DNA"/>
</dbReference>
<dbReference type="OrthoDB" id="132546at2157"/>
<dbReference type="InterPro" id="IPR001296">
    <property type="entry name" value="Glyco_trans_1"/>
</dbReference>
<evidence type="ECO:0000313" key="3">
    <source>
        <dbReference type="EMBL" id="KZX14600.1"/>
    </source>
</evidence>
<gene>
    <name evidence="3" type="primary">kanE</name>
    <name evidence="3" type="ORF">MBFIL_08400</name>
</gene>
<dbReference type="Pfam" id="PF00534">
    <property type="entry name" value="Glycos_transf_1"/>
    <property type="match status" value="1"/>
</dbReference>
<dbReference type="Pfam" id="PF13439">
    <property type="entry name" value="Glyco_transf_4"/>
    <property type="match status" value="1"/>
</dbReference>
<evidence type="ECO:0000313" key="4">
    <source>
        <dbReference type="Proteomes" id="UP000077066"/>
    </source>
</evidence>
<dbReference type="Proteomes" id="UP000077066">
    <property type="component" value="Unassembled WGS sequence"/>
</dbReference>